<comment type="caution">
    <text evidence="1">The sequence shown here is derived from an EMBL/GenBank/DDBJ whole genome shotgun (WGS) entry which is preliminary data.</text>
</comment>
<evidence type="ECO:0000313" key="1">
    <source>
        <dbReference type="EMBL" id="KAI5658120.1"/>
    </source>
</evidence>
<organism evidence="1 2">
    <name type="scientific">Catharanthus roseus</name>
    <name type="common">Madagascar periwinkle</name>
    <name type="synonym">Vinca rosea</name>
    <dbReference type="NCBI Taxonomy" id="4058"/>
    <lineage>
        <taxon>Eukaryota</taxon>
        <taxon>Viridiplantae</taxon>
        <taxon>Streptophyta</taxon>
        <taxon>Embryophyta</taxon>
        <taxon>Tracheophyta</taxon>
        <taxon>Spermatophyta</taxon>
        <taxon>Magnoliopsida</taxon>
        <taxon>eudicotyledons</taxon>
        <taxon>Gunneridae</taxon>
        <taxon>Pentapetalae</taxon>
        <taxon>asterids</taxon>
        <taxon>lamiids</taxon>
        <taxon>Gentianales</taxon>
        <taxon>Apocynaceae</taxon>
        <taxon>Rauvolfioideae</taxon>
        <taxon>Vinceae</taxon>
        <taxon>Catharanthinae</taxon>
        <taxon>Catharanthus</taxon>
    </lineage>
</organism>
<protein>
    <submittedName>
        <fullName evidence="1">Uncharacterized protein</fullName>
    </submittedName>
</protein>
<sequence>MNVQVLIVFLMYTMSKEGHLPTQSHQEGISVARDVEELKKGKGRATIEQRAEDNLEGVYSPHHQRAYDNVPPYGYDMPIQNSYPFHEIGYQGR</sequence>
<proteinExistence type="predicted"/>
<gene>
    <name evidence="1" type="ORF">M9H77_26913</name>
</gene>
<dbReference type="Proteomes" id="UP001060085">
    <property type="component" value="Linkage Group LG06"/>
</dbReference>
<keyword evidence="2" id="KW-1185">Reference proteome</keyword>
<name>A0ACC0AB82_CATRO</name>
<accession>A0ACC0AB82</accession>
<evidence type="ECO:0000313" key="2">
    <source>
        <dbReference type="Proteomes" id="UP001060085"/>
    </source>
</evidence>
<dbReference type="EMBL" id="CM044706">
    <property type="protein sequence ID" value="KAI5658120.1"/>
    <property type="molecule type" value="Genomic_DNA"/>
</dbReference>
<reference evidence="2" key="1">
    <citation type="journal article" date="2023" name="Nat. Plants">
        <title>Single-cell RNA sequencing provides a high-resolution roadmap for understanding the multicellular compartmentation of specialized metabolism.</title>
        <authorList>
            <person name="Sun S."/>
            <person name="Shen X."/>
            <person name="Li Y."/>
            <person name="Li Y."/>
            <person name="Wang S."/>
            <person name="Li R."/>
            <person name="Zhang H."/>
            <person name="Shen G."/>
            <person name="Guo B."/>
            <person name="Wei J."/>
            <person name="Xu J."/>
            <person name="St-Pierre B."/>
            <person name="Chen S."/>
            <person name="Sun C."/>
        </authorList>
    </citation>
    <scope>NUCLEOTIDE SEQUENCE [LARGE SCALE GENOMIC DNA]</scope>
</reference>